<keyword evidence="3" id="KW-1185">Reference proteome</keyword>
<evidence type="ECO:0000313" key="3">
    <source>
        <dbReference type="Proteomes" id="UP001642360"/>
    </source>
</evidence>
<reference evidence="2 3" key="1">
    <citation type="submission" date="2024-02" db="EMBL/GenBank/DDBJ databases">
        <authorList>
            <person name="Vignale AGUSTIN F."/>
            <person name="Sosa J E."/>
            <person name="Modenutti C."/>
        </authorList>
    </citation>
    <scope>NUCLEOTIDE SEQUENCE [LARGE SCALE GENOMIC DNA]</scope>
</reference>
<comment type="caution">
    <text evidence="2">The sequence shown here is derived from an EMBL/GenBank/DDBJ whole genome shotgun (WGS) entry which is preliminary data.</text>
</comment>
<evidence type="ECO:0000256" key="1">
    <source>
        <dbReference type="SAM" id="MobiDB-lite"/>
    </source>
</evidence>
<gene>
    <name evidence="2" type="ORF">ILEXP_LOCUS57569</name>
</gene>
<organism evidence="2 3">
    <name type="scientific">Ilex paraguariensis</name>
    <name type="common">yerba mate</name>
    <dbReference type="NCBI Taxonomy" id="185542"/>
    <lineage>
        <taxon>Eukaryota</taxon>
        <taxon>Viridiplantae</taxon>
        <taxon>Streptophyta</taxon>
        <taxon>Embryophyta</taxon>
        <taxon>Tracheophyta</taxon>
        <taxon>Spermatophyta</taxon>
        <taxon>Magnoliopsida</taxon>
        <taxon>eudicotyledons</taxon>
        <taxon>Gunneridae</taxon>
        <taxon>Pentapetalae</taxon>
        <taxon>asterids</taxon>
        <taxon>campanulids</taxon>
        <taxon>Aquifoliales</taxon>
        <taxon>Aquifoliaceae</taxon>
        <taxon>Ilex</taxon>
    </lineage>
</organism>
<dbReference type="Proteomes" id="UP001642360">
    <property type="component" value="Unassembled WGS sequence"/>
</dbReference>
<feature type="region of interest" description="Disordered" evidence="1">
    <location>
        <begin position="47"/>
        <end position="83"/>
    </location>
</feature>
<accession>A0ABC8V144</accession>
<sequence>MAEILLVQALANRYETSEPYPAKLRVRSLVLSEKMAITIADSLVSIGGAESSPPPSAEEEKREMQQKLRKAKKLEDTTPLISQ</sequence>
<evidence type="ECO:0000313" key="2">
    <source>
        <dbReference type="EMBL" id="CAK9187061.1"/>
    </source>
</evidence>
<protein>
    <submittedName>
        <fullName evidence="2">Uncharacterized protein</fullName>
    </submittedName>
</protein>
<dbReference type="AlphaFoldDB" id="A0ABC8V144"/>
<name>A0ABC8V144_9AQUA</name>
<dbReference type="EMBL" id="CAUOFW020009791">
    <property type="protein sequence ID" value="CAK9187061.1"/>
    <property type="molecule type" value="Genomic_DNA"/>
</dbReference>
<proteinExistence type="predicted"/>